<evidence type="ECO:0000313" key="1">
    <source>
        <dbReference type="EMBL" id="CAB3991235.1"/>
    </source>
</evidence>
<dbReference type="AlphaFoldDB" id="A0A7D9HV88"/>
<gene>
    <name evidence="1" type="ORF">PACLA_8A014449</name>
</gene>
<comment type="caution">
    <text evidence="1">The sequence shown here is derived from an EMBL/GenBank/DDBJ whole genome shotgun (WGS) entry which is preliminary data.</text>
</comment>
<evidence type="ECO:0000313" key="2">
    <source>
        <dbReference type="Proteomes" id="UP001152795"/>
    </source>
</evidence>
<organism evidence="1 2">
    <name type="scientific">Paramuricea clavata</name>
    <name type="common">Red gorgonian</name>
    <name type="synonym">Violescent sea-whip</name>
    <dbReference type="NCBI Taxonomy" id="317549"/>
    <lineage>
        <taxon>Eukaryota</taxon>
        <taxon>Metazoa</taxon>
        <taxon>Cnidaria</taxon>
        <taxon>Anthozoa</taxon>
        <taxon>Octocorallia</taxon>
        <taxon>Malacalcyonacea</taxon>
        <taxon>Plexauridae</taxon>
        <taxon>Paramuricea</taxon>
    </lineage>
</organism>
<dbReference type="EMBL" id="CACRXK020001811">
    <property type="protein sequence ID" value="CAB3991235.1"/>
    <property type="molecule type" value="Genomic_DNA"/>
</dbReference>
<keyword evidence="2" id="KW-1185">Reference proteome</keyword>
<protein>
    <submittedName>
        <fullName evidence="1">Uncharacterized protein</fullName>
    </submittedName>
</protein>
<name>A0A7D9HV88_PARCT</name>
<dbReference type="Proteomes" id="UP001152795">
    <property type="component" value="Unassembled WGS sequence"/>
</dbReference>
<proteinExistence type="predicted"/>
<accession>A0A7D9HV88</accession>
<feature type="non-terminal residue" evidence="1">
    <location>
        <position position="131"/>
    </location>
</feature>
<reference evidence="1" key="1">
    <citation type="submission" date="2020-04" db="EMBL/GenBank/DDBJ databases">
        <authorList>
            <person name="Alioto T."/>
            <person name="Alioto T."/>
            <person name="Gomez Garrido J."/>
        </authorList>
    </citation>
    <scope>NUCLEOTIDE SEQUENCE</scope>
    <source>
        <strain evidence="1">A484AB</strain>
    </source>
</reference>
<sequence>MISTEVIEYEGEDNNLFLGHHKGSNEMITQILKETGNHKVVVVWKPQPLDRIVAEVEGTHAGIILMFSGPLRIMVHNPTIVHKGEQYLIEIVWVKRNIPSTFFSVVGKIISRVSDHLVIPLECKTDEDRAK</sequence>